<gene>
    <name evidence="1" type="ORF">Aco03nite_103570</name>
</gene>
<evidence type="ECO:0000313" key="2">
    <source>
        <dbReference type="Proteomes" id="UP000612282"/>
    </source>
</evidence>
<dbReference type="Proteomes" id="UP000612282">
    <property type="component" value="Unassembled WGS sequence"/>
</dbReference>
<dbReference type="RefSeq" id="WP_203810433.1">
    <property type="nucleotide sequence ID" value="NZ_BOMG01000150.1"/>
</dbReference>
<reference evidence="1 2" key="1">
    <citation type="submission" date="2021-01" db="EMBL/GenBank/DDBJ databases">
        <title>Whole genome shotgun sequence of Actinoplanes couchii NBRC 106145.</title>
        <authorList>
            <person name="Komaki H."/>
            <person name="Tamura T."/>
        </authorList>
    </citation>
    <scope>NUCLEOTIDE SEQUENCE [LARGE SCALE GENOMIC DNA]</scope>
    <source>
        <strain evidence="1 2">NBRC 106145</strain>
    </source>
</reference>
<evidence type="ECO:0000313" key="1">
    <source>
        <dbReference type="EMBL" id="GID61953.1"/>
    </source>
</evidence>
<keyword evidence="2" id="KW-1185">Reference proteome</keyword>
<organism evidence="1 2">
    <name type="scientific">Actinoplanes couchii</name>
    <dbReference type="NCBI Taxonomy" id="403638"/>
    <lineage>
        <taxon>Bacteria</taxon>
        <taxon>Bacillati</taxon>
        <taxon>Actinomycetota</taxon>
        <taxon>Actinomycetes</taxon>
        <taxon>Micromonosporales</taxon>
        <taxon>Micromonosporaceae</taxon>
        <taxon>Actinoplanes</taxon>
    </lineage>
</organism>
<proteinExistence type="predicted"/>
<comment type="caution">
    <text evidence="1">The sequence shown here is derived from an EMBL/GenBank/DDBJ whole genome shotgun (WGS) entry which is preliminary data.</text>
</comment>
<accession>A0ABQ3XU16</accession>
<protein>
    <submittedName>
        <fullName evidence="1">Uncharacterized protein</fullName>
    </submittedName>
</protein>
<sequence>MLDALGVPAAKIPSGRQAEAALFHGRMWGRRMLVPLDNARGGQQVRDLLAAGDVAGARCC</sequence>
<name>A0ABQ3XU16_9ACTN</name>
<dbReference type="EMBL" id="BOMG01000150">
    <property type="protein sequence ID" value="GID61953.1"/>
    <property type="molecule type" value="Genomic_DNA"/>
</dbReference>